<feature type="transmembrane region" description="Helical" evidence="1">
    <location>
        <begin position="51"/>
        <end position="70"/>
    </location>
</feature>
<proteinExistence type="predicted"/>
<comment type="caution">
    <text evidence="2">The sequence shown here is derived from an EMBL/GenBank/DDBJ whole genome shotgun (WGS) entry which is preliminary data.</text>
</comment>
<dbReference type="RefSeq" id="WP_311667499.1">
    <property type="nucleotide sequence ID" value="NZ_JAVREO010000007.1"/>
</dbReference>
<feature type="transmembrane region" description="Helical" evidence="1">
    <location>
        <begin position="20"/>
        <end position="45"/>
    </location>
</feature>
<organism evidence="2 3">
    <name type="scientific">Streptomyces chisholmiae</name>
    <dbReference type="NCBI Taxonomy" id="3075540"/>
    <lineage>
        <taxon>Bacteria</taxon>
        <taxon>Bacillati</taxon>
        <taxon>Actinomycetota</taxon>
        <taxon>Actinomycetes</taxon>
        <taxon>Kitasatosporales</taxon>
        <taxon>Streptomycetaceae</taxon>
        <taxon>Streptomyces</taxon>
    </lineage>
</organism>
<keyword evidence="1" id="KW-1133">Transmembrane helix</keyword>
<sequence length="205" mass="22184">MRTDESRISRLRRLVPRSALPPAVATGCLLLAIGVGWSGVLFVVLDQVIPGWVVSAVLLVGSLVLMRVVLVRRRRSAAGGPPPRRVTPSRVVRGLLATVAGLVSAFGLARDVVADYHVLQPAGPDGCRAVVREAWFIKAGWGDVYAAGPIDIVREPSGSWRTDDGYRPIDAGTYELTWYEKSGRLRVYGDEVNPVMGGTHRVDCD</sequence>
<gene>
    <name evidence="2" type="ORF">RM844_14180</name>
</gene>
<keyword evidence="1" id="KW-0812">Transmembrane</keyword>
<evidence type="ECO:0000313" key="2">
    <source>
        <dbReference type="EMBL" id="MDT0267435.1"/>
    </source>
</evidence>
<evidence type="ECO:0000256" key="1">
    <source>
        <dbReference type="SAM" id="Phobius"/>
    </source>
</evidence>
<accession>A0ABU2JR31</accession>
<protein>
    <recommendedName>
        <fullName evidence="4">Lipoprotein</fullName>
    </recommendedName>
</protein>
<reference evidence="3" key="1">
    <citation type="submission" date="2023-07" db="EMBL/GenBank/DDBJ databases">
        <title>30 novel species of actinomycetes from the DSMZ collection.</title>
        <authorList>
            <person name="Nouioui I."/>
        </authorList>
    </citation>
    <scope>NUCLEOTIDE SEQUENCE [LARGE SCALE GENOMIC DNA]</scope>
    <source>
        <strain evidence="3">DSM 44915</strain>
    </source>
</reference>
<evidence type="ECO:0000313" key="3">
    <source>
        <dbReference type="Proteomes" id="UP001183410"/>
    </source>
</evidence>
<dbReference type="PROSITE" id="PS51257">
    <property type="entry name" value="PROKAR_LIPOPROTEIN"/>
    <property type="match status" value="1"/>
</dbReference>
<keyword evidence="3" id="KW-1185">Reference proteome</keyword>
<dbReference type="Proteomes" id="UP001183410">
    <property type="component" value="Unassembled WGS sequence"/>
</dbReference>
<dbReference type="EMBL" id="JAVREO010000007">
    <property type="protein sequence ID" value="MDT0267435.1"/>
    <property type="molecule type" value="Genomic_DNA"/>
</dbReference>
<evidence type="ECO:0008006" key="4">
    <source>
        <dbReference type="Google" id="ProtNLM"/>
    </source>
</evidence>
<keyword evidence="1" id="KW-0472">Membrane</keyword>
<feature type="transmembrane region" description="Helical" evidence="1">
    <location>
        <begin position="91"/>
        <end position="109"/>
    </location>
</feature>
<name>A0ABU2JR31_9ACTN</name>